<evidence type="ECO:0000313" key="3">
    <source>
        <dbReference type="Proteomes" id="UP000317122"/>
    </source>
</evidence>
<feature type="transmembrane region" description="Helical" evidence="1">
    <location>
        <begin position="12"/>
        <end position="40"/>
    </location>
</feature>
<keyword evidence="1" id="KW-0812">Transmembrane</keyword>
<dbReference type="Proteomes" id="UP000317122">
    <property type="component" value="Unassembled WGS sequence"/>
</dbReference>
<reference evidence="2 3" key="1">
    <citation type="journal article" date="2015" name="Stand. Genomic Sci.">
        <title>Genomic Encyclopedia of Bacterial and Archaeal Type Strains, Phase III: the genomes of soil and plant-associated and newly described type strains.</title>
        <authorList>
            <person name="Whitman W.B."/>
            <person name="Woyke T."/>
            <person name="Klenk H.P."/>
            <person name="Zhou Y."/>
            <person name="Lilburn T.G."/>
            <person name="Beck B.J."/>
            <person name="De Vos P."/>
            <person name="Vandamme P."/>
            <person name="Eisen J.A."/>
            <person name="Garrity G."/>
            <person name="Hugenholtz P."/>
            <person name="Kyrpides N.C."/>
        </authorList>
    </citation>
    <scope>NUCLEOTIDE SEQUENCE [LARGE SCALE GENOMIC DNA]</scope>
    <source>
        <strain evidence="2 3">CGMCC 1.2546</strain>
    </source>
</reference>
<proteinExistence type="predicted"/>
<evidence type="ECO:0000313" key="2">
    <source>
        <dbReference type="EMBL" id="TWI24137.1"/>
    </source>
</evidence>
<dbReference type="RefSeq" id="WP_276316450.1">
    <property type="nucleotide sequence ID" value="NZ_BSPF01000132.1"/>
</dbReference>
<gene>
    <name evidence="2" type="ORF">IQ26_06361</name>
</gene>
<dbReference type="AlphaFoldDB" id="A0A562MW42"/>
<dbReference type="EMBL" id="VLKT01000057">
    <property type="protein sequence ID" value="TWI24137.1"/>
    <property type="molecule type" value="Genomic_DNA"/>
</dbReference>
<keyword evidence="1" id="KW-1133">Transmembrane helix</keyword>
<keyword evidence="1" id="KW-0472">Membrane</keyword>
<protein>
    <submittedName>
        <fullName evidence="2">Uncharacterized protein</fullName>
    </submittedName>
</protein>
<comment type="caution">
    <text evidence="2">The sequence shown here is derived from an EMBL/GenBank/DDBJ whole genome shotgun (WGS) entry which is preliminary data.</text>
</comment>
<accession>A0A562MW42</accession>
<keyword evidence="3" id="KW-1185">Reference proteome</keyword>
<name>A0A562MW42_9HYPH</name>
<evidence type="ECO:0000256" key="1">
    <source>
        <dbReference type="SAM" id="Phobius"/>
    </source>
</evidence>
<organism evidence="2 3">
    <name type="scientific">Mesorhizobium tianshanense</name>
    <dbReference type="NCBI Taxonomy" id="39844"/>
    <lineage>
        <taxon>Bacteria</taxon>
        <taxon>Pseudomonadati</taxon>
        <taxon>Pseudomonadota</taxon>
        <taxon>Alphaproteobacteria</taxon>
        <taxon>Hyphomicrobiales</taxon>
        <taxon>Phyllobacteriaceae</taxon>
        <taxon>Mesorhizobium</taxon>
    </lineage>
</organism>
<sequence>MTARYDWPIDWVAALAFALGAIVVLTSMVALAISVATVLLHL</sequence>